<dbReference type="Gene3D" id="1.10.3720.10">
    <property type="entry name" value="MetI-like"/>
    <property type="match status" value="1"/>
</dbReference>
<sequence length="285" mass="30478">MTRYLSLLRTAPLSAQLAMALIAVYAVTALFAPWLAPYPESQIVGSKYLPWASPHWLGTDALGRDVLSRLIYGARNTVGIALVTTVLAFLLGTTTGLLAATVGGWFDALSSRVVDVLMAIPSLIFALLILTITGTSVVALVLVIAVLDSTRVFRLSRAVAQGILTMDYIEVARMRGEGLGWIIRREVLPNAAAPLIAEFGLRFCFVFLFISALSFLGLGLQPPTADWGSMVRESAKLISFANFSSWQAATFGLAPLLPAGAIAILTVAVNMVVDWVLHVSSGLKD</sequence>
<keyword evidence="5 7" id="KW-1133">Transmembrane helix</keyword>
<feature type="transmembrane region" description="Helical" evidence="7">
    <location>
        <begin position="199"/>
        <end position="220"/>
    </location>
</feature>
<feature type="transmembrane region" description="Helical" evidence="7">
    <location>
        <begin position="78"/>
        <end position="106"/>
    </location>
</feature>
<comment type="subcellular location">
    <subcellularLocation>
        <location evidence="1 7">Cell membrane</location>
        <topology evidence="1 7">Multi-pass membrane protein</topology>
    </subcellularLocation>
</comment>
<evidence type="ECO:0000313" key="10">
    <source>
        <dbReference type="Proteomes" id="UP000199555"/>
    </source>
</evidence>
<dbReference type="InterPro" id="IPR035906">
    <property type="entry name" value="MetI-like_sf"/>
</dbReference>
<name>A0A1G9NSM3_9RHOB</name>
<reference evidence="10" key="1">
    <citation type="submission" date="2016-10" db="EMBL/GenBank/DDBJ databases">
        <authorList>
            <person name="Varghese N."/>
            <person name="Submissions S."/>
        </authorList>
    </citation>
    <scope>NUCLEOTIDE SEQUENCE [LARGE SCALE GENOMIC DNA]</scope>
    <source>
        <strain evidence="10">CGMCC 1.7655</strain>
    </source>
</reference>
<feature type="transmembrane region" description="Helical" evidence="7">
    <location>
        <begin position="118"/>
        <end position="147"/>
    </location>
</feature>
<dbReference type="RefSeq" id="WP_342672031.1">
    <property type="nucleotide sequence ID" value="NZ_FNGE01000034.1"/>
</dbReference>
<keyword evidence="3" id="KW-1003">Cell membrane</keyword>
<dbReference type="Proteomes" id="UP000199555">
    <property type="component" value="Unassembled WGS sequence"/>
</dbReference>
<dbReference type="InterPro" id="IPR050366">
    <property type="entry name" value="BP-dependent_transpt_permease"/>
</dbReference>
<evidence type="ECO:0000256" key="1">
    <source>
        <dbReference type="ARBA" id="ARBA00004651"/>
    </source>
</evidence>
<feature type="transmembrane region" description="Helical" evidence="7">
    <location>
        <begin position="15"/>
        <end position="36"/>
    </location>
</feature>
<evidence type="ECO:0000256" key="4">
    <source>
        <dbReference type="ARBA" id="ARBA00022692"/>
    </source>
</evidence>
<evidence type="ECO:0000256" key="3">
    <source>
        <dbReference type="ARBA" id="ARBA00022475"/>
    </source>
</evidence>
<protein>
    <submittedName>
        <fullName evidence="9">Peptide/nickel transport system permease protein</fullName>
    </submittedName>
</protein>
<evidence type="ECO:0000256" key="7">
    <source>
        <dbReference type="RuleBase" id="RU363032"/>
    </source>
</evidence>
<dbReference type="STRING" id="525640.SAMN04487971_1345"/>
<dbReference type="GO" id="GO:0005886">
    <property type="term" value="C:plasma membrane"/>
    <property type="evidence" value="ECO:0007669"/>
    <property type="project" value="UniProtKB-SubCell"/>
</dbReference>
<comment type="similarity">
    <text evidence="7">Belongs to the binding-protein-dependent transport system permease family.</text>
</comment>
<dbReference type="SUPFAM" id="SSF161098">
    <property type="entry name" value="MetI-like"/>
    <property type="match status" value="1"/>
</dbReference>
<keyword evidence="4 7" id="KW-0812">Transmembrane</keyword>
<evidence type="ECO:0000256" key="6">
    <source>
        <dbReference type="ARBA" id="ARBA00023136"/>
    </source>
</evidence>
<proteinExistence type="inferred from homology"/>
<dbReference type="PANTHER" id="PTHR43386:SF25">
    <property type="entry name" value="PEPTIDE ABC TRANSPORTER PERMEASE PROTEIN"/>
    <property type="match status" value="1"/>
</dbReference>
<dbReference type="EMBL" id="FNGE01000034">
    <property type="protein sequence ID" value="SDL88985.1"/>
    <property type="molecule type" value="Genomic_DNA"/>
</dbReference>
<keyword evidence="6 7" id="KW-0472">Membrane</keyword>
<feature type="transmembrane region" description="Helical" evidence="7">
    <location>
        <begin position="256"/>
        <end position="277"/>
    </location>
</feature>
<feature type="domain" description="ABC transmembrane type-1" evidence="8">
    <location>
        <begin position="74"/>
        <end position="277"/>
    </location>
</feature>
<keyword evidence="10" id="KW-1185">Reference proteome</keyword>
<dbReference type="GO" id="GO:0055085">
    <property type="term" value="P:transmembrane transport"/>
    <property type="evidence" value="ECO:0007669"/>
    <property type="project" value="InterPro"/>
</dbReference>
<dbReference type="Pfam" id="PF00528">
    <property type="entry name" value="BPD_transp_1"/>
    <property type="match status" value="1"/>
</dbReference>
<evidence type="ECO:0000256" key="2">
    <source>
        <dbReference type="ARBA" id="ARBA00022448"/>
    </source>
</evidence>
<dbReference type="CDD" id="cd06261">
    <property type="entry name" value="TM_PBP2"/>
    <property type="match status" value="1"/>
</dbReference>
<dbReference type="PROSITE" id="PS50928">
    <property type="entry name" value="ABC_TM1"/>
    <property type="match status" value="1"/>
</dbReference>
<evidence type="ECO:0000259" key="8">
    <source>
        <dbReference type="PROSITE" id="PS50928"/>
    </source>
</evidence>
<dbReference type="InterPro" id="IPR000515">
    <property type="entry name" value="MetI-like"/>
</dbReference>
<gene>
    <name evidence="9" type="ORF">SAMN04487971_1345</name>
</gene>
<evidence type="ECO:0000256" key="5">
    <source>
        <dbReference type="ARBA" id="ARBA00022989"/>
    </source>
</evidence>
<dbReference type="PANTHER" id="PTHR43386">
    <property type="entry name" value="OLIGOPEPTIDE TRANSPORT SYSTEM PERMEASE PROTEIN APPC"/>
    <property type="match status" value="1"/>
</dbReference>
<accession>A0A1G9NSM3</accession>
<organism evidence="9 10">
    <name type="scientific">Paracoccus chinensis</name>
    <dbReference type="NCBI Taxonomy" id="525640"/>
    <lineage>
        <taxon>Bacteria</taxon>
        <taxon>Pseudomonadati</taxon>
        <taxon>Pseudomonadota</taxon>
        <taxon>Alphaproteobacteria</taxon>
        <taxon>Rhodobacterales</taxon>
        <taxon>Paracoccaceae</taxon>
        <taxon>Paracoccus</taxon>
    </lineage>
</organism>
<evidence type="ECO:0000313" key="9">
    <source>
        <dbReference type="EMBL" id="SDL88985.1"/>
    </source>
</evidence>
<keyword evidence="2 7" id="KW-0813">Transport</keyword>
<dbReference type="AlphaFoldDB" id="A0A1G9NSM3"/>